<gene>
    <name evidence="5" type="ORF">E4665_05110</name>
</gene>
<dbReference type="InterPro" id="IPR050313">
    <property type="entry name" value="Carb_Metab_HTH_regulators"/>
</dbReference>
<dbReference type="Pfam" id="PF08220">
    <property type="entry name" value="HTH_DeoR"/>
    <property type="match status" value="1"/>
</dbReference>
<accession>A0A4Z0GQG9</accession>
<dbReference type="InterPro" id="IPR036388">
    <property type="entry name" value="WH-like_DNA-bd_sf"/>
</dbReference>
<dbReference type="SUPFAM" id="SSF100950">
    <property type="entry name" value="NagB/RpiA/CoA transferase-like"/>
    <property type="match status" value="1"/>
</dbReference>
<keyword evidence="6" id="KW-1185">Reference proteome</keyword>
<evidence type="ECO:0000256" key="3">
    <source>
        <dbReference type="ARBA" id="ARBA00023163"/>
    </source>
</evidence>
<dbReference type="Gene3D" id="3.40.50.1360">
    <property type="match status" value="1"/>
</dbReference>
<feature type="domain" description="HTH deoR-type" evidence="4">
    <location>
        <begin position="3"/>
        <end position="58"/>
    </location>
</feature>
<comment type="caution">
    <text evidence="5">The sequence shown here is derived from an EMBL/GenBank/DDBJ whole genome shotgun (WGS) entry which is preliminary data.</text>
</comment>
<dbReference type="InterPro" id="IPR037171">
    <property type="entry name" value="NagB/RpiA_transferase-like"/>
</dbReference>
<keyword evidence="1" id="KW-0805">Transcription regulation</keyword>
<protein>
    <submittedName>
        <fullName evidence="5">DeoR/GlpR transcriptional regulator</fullName>
    </submittedName>
</protein>
<dbReference type="PANTHER" id="PTHR30363">
    <property type="entry name" value="HTH-TYPE TRANSCRIPTIONAL REGULATOR SRLR-RELATED"/>
    <property type="match status" value="1"/>
</dbReference>
<dbReference type="SMART" id="SM00420">
    <property type="entry name" value="HTH_DEOR"/>
    <property type="match status" value="1"/>
</dbReference>
<proteinExistence type="predicted"/>
<dbReference type="GO" id="GO:0003700">
    <property type="term" value="F:DNA-binding transcription factor activity"/>
    <property type="evidence" value="ECO:0007669"/>
    <property type="project" value="InterPro"/>
</dbReference>
<sequence>MFQEERLVLILEHLKATQTMTVSEICTLYHISRDTARRDIVKLVEKGAATRTHGGIALPDFQNTILAYRERLQKYSEEKMMIGAKALEFLHPEGHYFLNASTTISCMAKQMDREMTVYTHSLDTAEVLAEHADIDVFLFGGILNASNRYFFDAESVRQIGAIRFDAAFLGAAGITADGFYYDDKDDAFMNRTASASSDLTIVLADHLKFSKKSRYRALEWDDADVIISDGELPAEFNALAASRGTKILIAK</sequence>
<dbReference type="SUPFAM" id="SSF46785">
    <property type="entry name" value="Winged helix' DNA-binding domain"/>
    <property type="match status" value="1"/>
</dbReference>
<dbReference type="Gene3D" id="1.10.10.10">
    <property type="entry name" value="Winged helix-like DNA-binding domain superfamily/Winged helix DNA-binding domain"/>
    <property type="match status" value="1"/>
</dbReference>
<dbReference type="InterPro" id="IPR014036">
    <property type="entry name" value="DeoR-like_C"/>
</dbReference>
<dbReference type="InterPro" id="IPR001034">
    <property type="entry name" value="DeoR_HTH"/>
</dbReference>
<dbReference type="Proteomes" id="UP000298347">
    <property type="component" value="Unassembled WGS sequence"/>
</dbReference>
<dbReference type="PROSITE" id="PS51000">
    <property type="entry name" value="HTH_DEOR_2"/>
    <property type="match status" value="1"/>
</dbReference>
<reference evidence="5 6" key="1">
    <citation type="journal article" date="2015" name="Int. J. Syst. Evol. Microbiol.">
        <title>Sporolactobacillus shoreae sp. nov. and Sporolactobacillus spathodeae sp. nov., two spore-forming lactic acid bacteria isolated from tree barks in Thailand.</title>
        <authorList>
            <person name="Thamacharoensuk T."/>
            <person name="Kitahara M."/>
            <person name="Ohkuma M."/>
            <person name="Thongchul N."/>
            <person name="Tanasupawat S."/>
        </authorList>
    </citation>
    <scope>NUCLEOTIDE SEQUENCE [LARGE SCALE GENOMIC DNA]</scope>
    <source>
        <strain evidence="5 6">BK92</strain>
    </source>
</reference>
<keyword evidence="3" id="KW-0804">Transcription</keyword>
<evidence type="ECO:0000256" key="2">
    <source>
        <dbReference type="ARBA" id="ARBA00023125"/>
    </source>
</evidence>
<evidence type="ECO:0000259" key="4">
    <source>
        <dbReference type="PROSITE" id="PS51000"/>
    </source>
</evidence>
<dbReference type="EMBL" id="SRJD01000004">
    <property type="protein sequence ID" value="TGA99292.1"/>
    <property type="molecule type" value="Genomic_DNA"/>
</dbReference>
<dbReference type="SMART" id="SM01134">
    <property type="entry name" value="DeoRC"/>
    <property type="match status" value="1"/>
</dbReference>
<evidence type="ECO:0000256" key="1">
    <source>
        <dbReference type="ARBA" id="ARBA00023015"/>
    </source>
</evidence>
<dbReference type="Pfam" id="PF00455">
    <property type="entry name" value="DeoRC"/>
    <property type="match status" value="1"/>
</dbReference>
<evidence type="ECO:0000313" key="6">
    <source>
        <dbReference type="Proteomes" id="UP000298347"/>
    </source>
</evidence>
<dbReference type="OrthoDB" id="9798651at2"/>
<dbReference type="InterPro" id="IPR018356">
    <property type="entry name" value="Tscrpt_reg_HTH_DeoR_CS"/>
</dbReference>
<dbReference type="PRINTS" id="PR00037">
    <property type="entry name" value="HTHLACR"/>
</dbReference>
<dbReference type="PANTHER" id="PTHR30363:SF51">
    <property type="entry name" value="HTH-TYPE TRANSCRIPTIONAL REPRESSOR GLCR"/>
    <property type="match status" value="1"/>
</dbReference>
<dbReference type="AlphaFoldDB" id="A0A4Z0GQG9"/>
<name>A0A4Z0GQG9_9BACL</name>
<organism evidence="5 6">
    <name type="scientific">Sporolactobacillus shoreae</name>
    <dbReference type="NCBI Taxonomy" id="1465501"/>
    <lineage>
        <taxon>Bacteria</taxon>
        <taxon>Bacillati</taxon>
        <taxon>Bacillota</taxon>
        <taxon>Bacilli</taxon>
        <taxon>Bacillales</taxon>
        <taxon>Sporolactobacillaceae</taxon>
        <taxon>Sporolactobacillus</taxon>
    </lineage>
</organism>
<dbReference type="GO" id="GO:0003677">
    <property type="term" value="F:DNA binding"/>
    <property type="evidence" value="ECO:0007669"/>
    <property type="project" value="UniProtKB-KW"/>
</dbReference>
<keyword evidence="2" id="KW-0238">DNA-binding</keyword>
<dbReference type="InterPro" id="IPR036390">
    <property type="entry name" value="WH_DNA-bd_sf"/>
</dbReference>
<dbReference type="PROSITE" id="PS00894">
    <property type="entry name" value="HTH_DEOR_1"/>
    <property type="match status" value="1"/>
</dbReference>
<evidence type="ECO:0000313" key="5">
    <source>
        <dbReference type="EMBL" id="TGA99292.1"/>
    </source>
</evidence>